<keyword evidence="3" id="KW-1185">Reference proteome</keyword>
<evidence type="ECO:0000313" key="3">
    <source>
        <dbReference type="Proteomes" id="UP000250321"/>
    </source>
</evidence>
<feature type="compositionally biased region" description="Basic residues" evidence="1">
    <location>
        <begin position="188"/>
        <end position="199"/>
    </location>
</feature>
<protein>
    <submittedName>
        <fullName evidence="2">Uncharacterized protein</fullName>
    </submittedName>
</protein>
<dbReference type="Proteomes" id="UP000250321">
    <property type="component" value="Unassembled WGS sequence"/>
</dbReference>
<feature type="region of interest" description="Disordered" evidence="1">
    <location>
        <begin position="161"/>
        <end position="199"/>
    </location>
</feature>
<accession>A0A314XZ93</accession>
<reference evidence="2 3" key="1">
    <citation type="submission" date="2018-02" db="EMBL/GenBank/DDBJ databases">
        <title>Draft genome of wild Prunus yedoensis var. nudiflora.</title>
        <authorList>
            <person name="Baek S."/>
            <person name="Kim J.-H."/>
            <person name="Choi K."/>
            <person name="Kim G.-B."/>
            <person name="Cho A."/>
            <person name="Jang H."/>
            <person name="Shin C.-H."/>
            <person name="Yu H.-J."/>
            <person name="Mun J.-H."/>
        </authorList>
    </citation>
    <scope>NUCLEOTIDE SEQUENCE [LARGE SCALE GENOMIC DNA]</scope>
    <source>
        <strain evidence="3">cv. Jeju island</strain>
        <tissue evidence="2">Leaf</tissue>
    </source>
</reference>
<sequence>MAEAVTLGADTTGRSWGRHPGHGFSRLKAKASLRPWPRPLPSVQIQPDVGKTIAPAMCTAGEPSQMGMAKIKSSRQVFPSSSIALQFLLGLIRREAVLLQGWEGISATSWPWLTSTFQDGRQLVSSRRGRAIIIRPNRQVARFSRYGWTLVLGRLQQGPSEQDELKEKRDRVRTKPRYQRKAQERLRQIKRPLSKMRDV</sequence>
<proteinExistence type="predicted"/>
<dbReference type="AlphaFoldDB" id="A0A314XZ93"/>
<comment type="caution">
    <text evidence="2">The sequence shown here is derived from an EMBL/GenBank/DDBJ whole genome shotgun (WGS) entry which is preliminary data.</text>
</comment>
<name>A0A314XZ93_PRUYE</name>
<organism evidence="2 3">
    <name type="scientific">Prunus yedoensis var. nudiflora</name>
    <dbReference type="NCBI Taxonomy" id="2094558"/>
    <lineage>
        <taxon>Eukaryota</taxon>
        <taxon>Viridiplantae</taxon>
        <taxon>Streptophyta</taxon>
        <taxon>Embryophyta</taxon>
        <taxon>Tracheophyta</taxon>
        <taxon>Spermatophyta</taxon>
        <taxon>Magnoliopsida</taxon>
        <taxon>eudicotyledons</taxon>
        <taxon>Gunneridae</taxon>
        <taxon>Pentapetalae</taxon>
        <taxon>rosids</taxon>
        <taxon>fabids</taxon>
        <taxon>Rosales</taxon>
        <taxon>Rosaceae</taxon>
        <taxon>Amygdaloideae</taxon>
        <taxon>Amygdaleae</taxon>
        <taxon>Prunus</taxon>
    </lineage>
</organism>
<evidence type="ECO:0000313" key="2">
    <source>
        <dbReference type="EMBL" id="PQP99322.1"/>
    </source>
</evidence>
<gene>
    <name evidence="2" type="ORF">Pyn_18497</name>
</gene>
<feature type="region of interest" description="Disordered" evidence="1">
    <location>
        <begin position="1"/>
        <end position="21"/>
    </location>
</feature>
<evidence type="ECO:0000256" key="1">
    <source>
        <dbReference type="SAM" id="MobiDB-lite"/>
    </source>
</evidence>
<dbReference type="EMBL" id="PJQY01001834">
    <property type="protein sequence ID" value="PQP99322.1"/>
    <property type="molecule type" value="Genomic_DNA"/>
</dbReference>
<feature type="compositionally biased region" description="Basic residues" evidence="1">
    <location>
        <begin position="171"/>
        <end position="180"/>
    </location>
</feature>